<sequence length="723" mass="79674">MLGFSDVSPFGGEIDTPAVQALADDGYRFSSFHATPVCSPSRAALLTGANPHRAGFGMVAHADPGYPGFRMLLPTTLPTLAESLRANGYATFMVGKWHLTLESRMHDGADRASWPVQRGFDHYFGSMDGFTTLYHPHRIVRDNTVVTEPFRDDEYLTDRLTDEAISMIDALRAGDETRPFFLYFAHHAVHGPVQAKPADIEKYRGMYEDGWDRVRADRFRRQIEIGLFPPGTPISPSTTENTGGVPRWDDLDTASKELFAQHMAVYAAAVDGVDQSLARLVAHLKEIGEYDNTIIVFTSDNGGTAEGGLRGTRSYFSQFVLEAGLPHDWTRDVERPLDELGGPRVHGHYPAGWAHVSNTPFRSYKTSVHEGGVHTPLVLSWPAGLRRQGGDDGLREGFAYITDLAPTLLELAGAQRPTRLHGEPVEEADGVSLVPVLRTGREAEARGGQYLALVGQRALFHGRHKAVSPALRESDDDLSTWQLYDLVADPAETNDIADSDPELVAELAERWRREAWHNTVFPLDDDFSLFVQRPATDLERTLPVTIRLGTPTLERWRSARLTALRSFVVEAELNGELGEGVLFSHGDQGGGYMLFAEAGELVLSYNAYGVMHRSRAAVRGSVRRVTTRFDALPGFRWAISVAVDGRELLGGVEVPMMVGMAPFAGISIGFDGAGPVDWDLHERRGAFRHSGSLRSVRYVPGAKIPENHEVMIAIDEISARLLD</sequence>
<dbReference type="EC" id="3.1.6.-" evidence="6"/>
<comment type="caution">
    <text evidence="6">The sequence shown here is derived from an EMBL/GenBank/DDBJ whole genome shotgun (WGS) entry which is preliminary data.</text>
</comment>
<dbReference type="CDD" id="cd16025">
    <property type="entry name" value="PAS_like"/>
    <property type="match status" value="1"/>
</dbReference>
<dbReference type="PANTHER" id="PTHR42693">
    <property type="entry name" value="ARYLSULFATASE FAMILY MEMBER"/>
    <property type="match status" value="1"/>
</dbReference>
<keyword evidence="3 6" id="KW-0378">Hydrolase</keyword>
<organism evidence="6 7">
    <name type="scientific">Microbacterium capsulatum</name>
    <dbReference type="NCBI Taxonomy" id="3041921"/>
    <lineage>
        <taxon>Bacteria</taxon>
        <taxon>Bacillati</taxon>
        <taxon>Actinomycetota</taxon>
        <taxon>Actinomycetes</taxon>
        <taxon>Micrococcales</taxon>
        <taxon>Microbacteriaceae</taxon>
        <taxon>Microbacterium</taxon>
    </lineage>
</organism>
<evidence type="ECO:0000256" key="4">
    <source>
        <dbReference type="ARBA" id="ARBA00022837"/>
    </source>
</evidence>
<evidence type="ECO:0000256" key="1">
    <source>
        <dbReference type="ARBA" id="ARBA00008779"/>
    </source>
</evidence>
<keyword evidence="7" id="KW-1185">Reference proteome</keyword>
<protein>
    <submittedName>
        <fullName evidence="6">Arylsulfatase</fullName>
        <ecNumber evidence="6">3.1.6.-</ecNumber>
    </submittedName>
</protein>
<keyword evidence="2" id="KW-0479">Metal-binding</keyword>
<dbReference type="InterPro" id="IPR017850">
    <property type="entry name" value="Alkaline_phosphatase_core_sf"/>
</dbReference>
<feature type="domain" description="Sulfatase N-terminal" evidence="5">
    <location>
        <begin position="3"/>
        <end position="414"/>
    </location>
</feature>
<evidence type="ECO:0000256" key="3">
    <source>
        <dbReference type="ARBA" id="ARBA00022801"/>
    </source>
</evidence>
<dbReference type="InterPro" id="IPR000917">
    <property type="entry name" value="Sulfatase_N"/>
</dbReference>
<gene>
    <name evidence="6" type="ORF">RBR11_11695</name>
</gene>
<dbReference type="GO" id="GO:0016787">
    <property type="term" value="F:hydrolase activity"/>
    <property type="evidence" value="ECO:0007669"/>
    <property type="project" value="UniProtKB-KW"/>
</dbReference>
<dbReference type="Pfam" id="PF00884">
    <property type="entry name" value="Sulfatase"/>
    <property type="match status" value="1"/>
</dbReference>
<evidence type="ECO:0000313" key="7">
    <source>
        <dbReference type="Proteomes" id="UP001230289"/>
    </source>
</evidence>
<dbReference type="InterPro" id="IPR024607">
    <property type="entry name" value="Sulfatase_CS"/>
</dbReference>
<dbReference type="PROSITE" id="PS00149">
    <property type="entry name" value="SULFATASE_2"/>
    <property type="match status" value="1"/>
</dbReference>
<dbReference type="PANTHER" id="PTHR42693:SF33">
    <property type="entry name" value="ARYLSULFATASE"/>
    <property type="match status" value="1"/>
</dbReference>
<dbReference type="Gene3D" id="3.40.720.10">
    <property type="entry name" value="Alkaline Phosphatase, subunit A"/>
    <property type="match status" value="1"/>
</dbReference>
<dbReference type="SUPFAM" id="SSF53649">
    <property type="entry name" value="Alkaline phosphatase-like"/>
    <property type="match status" value="1"/>
</dbReference>
<evidence type="ECO:0000256" key="2">
    <source>
        <dbReference type="ARBA" id="ARBA00022723"/>
    </source>
</evidence>
<proteinExistence type="inferred from homology"/>
<dbReference type="PROSITE" id="PS00523">
    <property type="entry name" value="SULFATASE_1"/>
    <property type="match status" value="1"/>
</dbReference>
<name>A0ABU0XHI5_9MICO</name>
<reference evidence="6 7" key="1">
    <citation type="submission" date="2023-08" db="EMBL/GenBank/DDBJ databases">
        <title>Microbacterium sp. nov., isolated from a waste landfill.</title>
        <authorList>
            <person name="Wen W."/>
        </authorList>
    </citation>
    <scope>NUCLEOTIDE SEQUENCE [LARGE SCALE GENOMIC DNA]</scope>
    <source>
        <strain evidence="6 7">ASV81</strain>
    </source>
</reference>
<evidence type="ECO:0000313" key="6">
    <source>
        <dbReference type="EMBL" id="MDQ4214576.1"/>
    </source>
</evidence>
<accession>A0ABU0XHI5</accession>
<dbReference type="Gene3D" id="3.30.1120.10">
    <property type="match status" value="1"/>
</dbReference>
<dbReference type="InterPro" id="IPR050738">
    <property type="entry name" value="Sulfatase"/>
</dbReference>
<dbReference type="EMBL" id="JAVFCB010000006">
    <property type="protein sequence ID" value="MDQ4214576.1"/>
    <property type="molecule type" value="Genomic_DNA"/>
</dbReference>
<comment type="similarity">
    <text evidence="1">Belongs to the sulfatase family.</text>
</comment>
<dbReference type="Proteomes" id="UP001230289">
    <property type="component" value="Unassembled WGS sequence"/>
</dbReference>
<keyword evidence="4" id="KW-0106">Calcium</keyword>
<dbReference type="RefSeq" id="WP_308489518.1">
    <property type="nucleotide sequence ID" value="NZ_JAVFCB010000006.1"/>
</dbReference>
<evidence type="ECO:0000259" key="5">
    <source>
        <dbReference type="Pfam" id="PF00884"/>
    </source>
</evidence>